<name>A0ABZ1II48_9PSEU</name>
<feature type="compositionally biased region" description="Acidic residues" evidence="1">
    <location>
        <begin position="50"/>
        <end position="62"/>
    </location>
</feature>
<reference evidence="2 3" key="1">
    <citation type="journal article" date="2015" name="Int. J. Syst. Evol. Microbiol.">
        <title>Amycolatopsis rhabdoformis sp. nov., an actinomycete isolated from a tropical forest soil.</title>
        <authorList>
            <person name="Souza W.R."/>
            <person name="Silva R.E."/>
            <person name="Goodfellow M."/>
            <person name="Busarakam K."/>
            <person name="Figueiro F.S."/>
            <person name="Ferreira D."/>
            <person name="Rodrigues-Filho E."/>
            <person name="Moraes L.A.B."/>
            <person name="Zucchi T.D."/>
        </authorList>
    </citation>
    <scope>NUCLEOTIDE SEQUENCE [LARGE SCALE GENOMIC DNA]</scope>
    <source>
        <strain evidence="2 3">NCIMB 14900</strain>
    </source>
</reference>
<accession>A0ABZ1II48</accession>
<gene>
    <name evidence="2" type="ORF">VSH64_18815</name>
</gene>
<keyword evidence="3" id="KW-1185">Reference proteome</keyword>
<organism evidence="2 3">
    <name type="scientific">Amycolatopsis rhabdoformis</name>
    <dbReference type="NCBI Taxonomy" id="1448059"/>
    <lineage>
        <taxon>Bacteria</taxon>
        <taxon>Bacillati</taxon>
        <taxon>Actinomycetota</taxon>
        <taxon>Actinomycetes</taxon>
        <taxon>Pseudonocardiales</taxon>
        <taxon>Pseudonocardiaceae</taxon>
        <taxon>Amycolatopsis</taxon>
    </lineage>
</organism>
<sequence>MPVDTTERNFGPDDPEYFIAELARTGETASAHRASPPDDSADGGAPQDECPADSEPSDDGRG</sequence>
<evidence type="ECO:0000313" key="2">
    <source>
        <dbReference type="EMBL" id="WSE34124.1"/>
    </source>
</evidence>
<protein>
    <submittedName>
        <fullName evidence="2">Uncharacterized protein</fullName>
    </submittedName>
</protein>
<dbReference type="RefSeq" id="WP_326836921.1">
    <property type="nucleotide sequence ID" value="NZ_CP142149.1"/>
</dbReference>
<proteinExistence type="predicted"/>
<feature type="region of interest" description="Disordered" evidence="1">
    <location>
        <begin position="23"/>
        <end position="62"/>
    </location>
</feature>
<evidence type="ECO:0000313" key="3">
    <source>
        <dbReference type="Proteomes" id="UP001330812"/>
    </source>
</evidence>
<dbReference type="EMBL" id="CP142149">
    <property type="protein sequence ID" value="WSE34124.1"/>
    <property type="molecule type" value="Genomic_DNA"/>
</dbReference>
<evidence type="ECO:0000256" key="1">
    <source>
        <dbReference type="SAM" id="MobiDB-lite"/>
    </source>
</evidence>
<dbReference type="Proteomes" id="UP001330812">
    <property type="component" value="Chromosome"/>
</dbReference>